<keyword evidence="2" id="KW-1185">Reference proteome</keyword>
<protein>
    <submittedName>
        <fullName evidence="1">Uncharacterized protein</fullName>
    </submittedName>
</protein>
<dbReference type="Proteomes" id="UP001165541">
    <property type="component" value="Unassembled WGS sequence"/>
</dbReference>
<organism evidence="1 2">
    <name type="scientific">Caldimonas mangrovi</name>
    <dbReference type="NCBI Taxonomy" id="2944811"/>
    <lineage>
        <taxon>Bacteria</taxon>
        <taxon>Pseudomonadati</taxon>
        <taxon>Pseudomonadota</taxon>
        <taxon>Betaproteobacteria</taxon>
        <taxon>Burkholderiales</taxon>
        <taxon>Sphaerotilaceae</taxon>
        <taxon>Caldimonas</taxon>
    </lineage>
</organism>
<accession>A0ABT0YQ71</accession>
<evidence type="ECO:0000313" key="2">
    <source>
        <dbReference type="Proteomes" id="UP001165541"/>
    </source>
</evidence>
<dbReference type="RefSeq" id="WP_251779328.1">
    <property type="nucleotide sequence ID" value="NZ_JAMKFE010000008.1"/>
</dbReference>
<evidence type="ECO:0000313" key="1">
    <source>
        <dbReference type="EMBL" id="MCM5680887.1"/>
    </source>
</evidence>
<comment type="caution">
    <text evidence="1">The sequence shown here is derived from an EMBL/GenBank/DDBJ whole genome shotgun (WGS) entry which is preliminary data.</text>
</comment>
<proteinExistence type="predicted"/>
<reference evidence="1" key="1">
    <citation type="submission" date="2022-05" db="EMBL/GenBank/DDBJ databases">
        <title>Schlegelella sp. nov., isolated from mangrove soil.</title>
        <authorList>
            <person name="Liu Y."/>
            <person name="Ge X."/>
            <person name="Liu W."/>
        </authorList>
    </citation>
    <scope>NUCLEOTIDE SEQUENCE</scope>
    <source>
        <strain evidence="1">S2-27</strain>
    </source>
</reference>
<name>A0ABT0YQ71_9BURK</name>
<dbReference type="EMBL" id="JAMKFE010000008">
    <property type="protein sequence ID" value="MCM5680887.1"/>
    <property type="molecule type" value="Genomic_DNA"/>
</dbReference>
<sequence length="112" mass="12469">MDTVEEHPHSFLPGAWPFSEPINRLAYISVRALHGGDPVLQVFHDHDGDWQLLHGGATDEDDCKIICLGCAYERDSSIGILSGLPAGWAAYRESPDGPWRCEPYEDDDSEED</sequence>
<gene>
    <name evidence="1" type="ORF">M8A51_15280</name>
</gene>